<keyword evidence="7" id="KW-0406">Ion transport</keyword>
<comment type="function">
    <text evidence="7">Mechanosensitive channel that participates in the regulation of osmotic pressure changes within the cell, opening in response to stretch forces in the membrane lipid bilayer, without the need for other proteins. Contributes to normal resistance to hypoosmotic shock. Forms an ion channel of 1.0 nanosiemens conductance with a slight preference for anions.</text>
</comment>
<dbReference type="InterPro" id="IPR045275">
    <property type="entry name" value="MscS_archaea/bacteria_type"/>
</dbReference>
<feature type="transmembrane region" description="Helical" evidence="7">
    <location>
        <begin position="126"/>
        <end position="147"/>
    </location>
</feature>
<dbReference type="Pfam" id="PF04972">
    <property type="entry name" value="BON"/>
    <property type="match status" value="1"/>
</dbReference>
<feature type="chain" id="PRO_5011003954" description="Small-conductance mechanosensitive channel" evidence="9">
    <location>
        <begin position="24"/>
        <end position="439"/>
    </location>
</feature>
<name>A0A1Y5S7B2_9RHOB</name>
<comment type="subcellular location">
    <subcellularLocation>
        <location evidence="7">Cell inner membrane</location>
        <topology evidence="7">Multi-pass membrane protein</topology>
    </subcellularLocation>
    <subcellularLocation>
        <location evidence="1">Cell membrane</location>
        <topology evidence="1">Multi-pass membrane protein</topology>
    </subcellularLocation>
</comment>
<evidence type="ECO:0000313" key="11">
    <source>
        <dbReference type="EMBL" id="SLN33560.1"/>
    </source>
</evidence>
<dbReference type="InterPro" id="IPR011066">
    <property type="entry name" value="MscS_channel_C_sf"/>
</dbReference>
<evidence type="ECO:0000256" key="1">
    <source>
        <dbReference type="ARBA" id="ARBA00004651"/>
    </source>
</evidence>
<evidence type="ECO:0000256" key="8">
    <source>
        <dbReference type="SAM" id="MobiDB-lite"/>
    </source>
</evidence>
<keyword evidence="3" id="KW-1003">Cell membrane</keyword>
<evidence type="ECO:0000256" key="9">
    <source>
        <dbReference type="SAM" id="SignalP"/>
    </source>
</evidence>
<proteinExistence type="inferred from homology"/>
<sequence length="439" mass="46048">MIAYRAFFIAMFLLTFGAGIAGAQEGGIDTQTSASQDSAIATRLAGIMEGLGGYADVSLTVTDGVVTLQGETLDSASAAQLDAIAGRINGVVAVRNELIDNTDVAERITPALDRFATRLSQTAASLPLLAVAFLVFFLITWLGSLIARQERLLARLAPNAFIADIYALLVRLVFFALGVAVALDILGATALLGTVLGAAGIIGLAISFAVKDTVENFIASVMLSLRQPFQPNDLVEIEGDTGNVIRLTSRATVLLSADGNQIRIPNATVFKARIVNYSANPQRRFVFDLGLAPDSDLVLARATATKALTAQPFVLATPATAVWIEEVGDSTIVLRCSGWIDQTASDFTRARSEAIRLTLAALTQAGIDMPEPGFRLRGPAPTTAPAQVEHPAAPVAPPASDAPSDSTTVTPDPALDALVAAERDAPDAEDLLRSEAPRE</sequence>
<dbReference type="Proteomes" id="UP000193862">
    <property type="component" value="Unassembled WGS sequence"/>
</dbReference>
<dbReference type="Gene3D" id="3.30.1340.30">
    <property type="match status" value="1"/>
</dbReference>
<comment type="similarity">
    <text evidence="2 7">Belongs to the MscS (TC 1.A.23) family.</text>
</comment>
<dbReference type="Gene3D" id="2.30.30.60">
    <property type="match status" value="1"/>
</dbReference>
<feature type="transmembrane region" description="Helical" evidence="7">
    <location>
        <begin position="189"/>
        <end position="210"/>
    </location>
</feature>
<comment type="subunit">
    <text evidence="7">Homoheptamer.</text>
</comment>
<feature type="domain" description="BON" evidence="10">
    <location>
        <begin position="36"/>
        <end position="102"/>
    </location>
</feature>
<keyword evidence="12" id="KW-1185">Reference proteome</keyword>
<dbReference type="Gene3D" id="1.10.287.1260">
    <property type="match status" value="1"/>
</dbReference>
<organism evidence="11 12">
    <name type="scientific">Aquimixticola soesokkakensis</name>
    <dbReference type="NCBI Taxonomy" id="1519096"/>
    <lineage>
        <taxon>Bacteria</taxon>
        <taxon>Pseudomonadati</taxon>
        <taxon>Pseudomonadota</taxon>
        <taxon>Alphaproteobacteria</taxon>
        <taxon>Rhodobacterales</taxon>
        <taxon>Paracoccaceae</taxon>
        <taxon>Aquimixticola</taxon>
    </lineage>
</organism>
<keyword evidence="5 7" id="KW-1133">Transmembrane helix</keyword>
<keyword evidence="7" id="KW-0997">Cell inner membrane</keyword>
<evidence type="ECO:0000256" key="6">
    <source>
        <dbReference type="ARBA" id="ARBA00023136"/>
    </source>
</evidence>
<dbReference type="InterPro" id="IPR007055">
    <property type="entry name" value="BON_dom"/>
</dbReference>
<dbReference type="RefSeq" id="WP_085835875.1">
    <property type="nucleotide sequence ID" value="NZ_FWFS01000003.1"/>
</dbReference>
<dbReference type="GO" id="GO:0008381">
    <property type="term" value="F:mechanosensitive monoatomic ion channel activity"/>
    <property type="evidence" value="ECO:0007669"/>
    <property type="project" value="InterPro"/>
</dbReference>
<feature type="signal peptide" evidence="9">
    <location>
        <begin position="1"/>
        <end position="23"/>
    </location>
</feature>
<dbReference type="InterPro" id="IPR006685">
    <property type="entry name" value="MscS_channel_2nd"/>
</dbReference>
<dbReference type="AlphaFoldDB" id="A0A1Y5S7B2"/>
<keyword evidence="6 7" id="KW-0472">Membrane</keyword>
<dbReference type="SUPFAM" id="SSF50182">
    <property type="entry name" value="Sm-like ribonucleoproteins"/>
    <property type="match status" value="1"/>
</dbReference>
<dbReference type="InterPro" id="IPR023408">
    <property type="entry name" value="MscS_beta-dom_sf"/>
</dbReference>
<evidence type="ECO:0000256" key="2">
    <source>
        <dbReference type="ARBA" id="ARBA00008017"/>
    </source>
</evidence>
<dbReference type="InterPro" id="IPR049278">
    <property type="entry name" value="MS_channel_C"/>
</dbReference>
<evidence type="ECO:0000256" key="7">
    <source>
        <dbReference type="RuleBase" id="RU369025"/>
    </source>
</evidence>
<keyword evidence="7" id="KW-0813">Transport</keyword>
<feature type="transmembrane region" description="Helical" evidence="7">
    <location>
        <begin position="159"/>
        <end position="183"/>
    </location>
</feature>
<dbReference type="GO" id="GO:0005886">
    <property type="term" value="C:plasma membrane"/>
    <property type="evidence" value="ECO:0007669"/>
    <property type="project" value="UniProtKB-SubCell"/>
</dbReference>
<keyword evidence="7" id="KW-0407">Ion channel</keyword>
<evidence type="ECO:0000313" key="12">
    <source>
        <dbReference type="Proteomes" id="UP000193862"/>
    </source>
</evidence>
<protein>
    <recommendedName>
        <fullName evidence="7">Small-conductance mechanosensitive channel</fullName>
    </recommendedName>
</protein>
<dbReference type="Gene3D" id="3.30.70.100">
    <property type="match status" value="1"/>
</dbReference>
<accession>A0A1Y5S7B2</accession>
<dbReference type="SUPFAM" id="SSF82689">
    <property type="entry name" value="Mechanosensitive channel protein MscS (YggB), C-terminal domain"/>
    <property type="match status" value="1"/>
</dbReference>
<feature type="compositionally biased region" description="Low complexity" evidence="8">
    <location>
        <begin position="384"/>
        <end position="405"/>
    </location>
</feature>
<reference evidence="11 12" key="1">
    <citation type="submission" date="2017-03" db="EMBL/GenBank/DDBJ databases">
        <authorList>
            <person name="Afonso C.L."/>
            <person name="Miller P.J."/>
            <person name="Scott M.A."/>
            <person name="Spackman E."/>
            <person name="Goraichik I."/>
            <person name="Dimitrov K.M."/>
            <person name="Suarez D.L."/>
            <person name="Swayne D.E."/>
        </authorList>
    </citation>
    <scope>NUCLEOTIDE SEQUENCE [LARGE SCALE GENOMIC DNA]</scope>
    <source>
        <strain evidence="11 12">CECT 8620</strain>
    </source>
</reference>
<comment type="caution">
    <text evidence="7">Lacks conserved residue(s) required for the propagation of feature annotation.</text>
</comment>
<feature type="region of interest" description="Disordered" evidence="8">
    <location>
        <begin position="370"/>
        <end position="415"/>
    </location>
</feature>
<evidence type="ECO:0000259" key="10">
    <source>
        <dbReference type="PROSITE" id="PS50914"/>
    </source>
</evidence>
<keyword evidence="9" id="KW-0732">Signal</keyword>
<gene>
    <name evidence="11" type="primary">mscS_2</name>
    <name evidence="11" type="ORF">AQS8620_01157</name>
</gene>
<dbReference type="EMBL" id="FWFS01000003">
    <property type="protein sequence ID" value="SLN33560.1"/>
    <property type="molecule type" value="Genomic_DNA"/>
</dbReference>
<dbReference type="Pfam" id="PF00924">
    <property type="entry name" value="MS_channel_2nd"/>
    <property type="match status" value="1"/>
</dbReference>
<dbReference type="PROSITE" id="PS50914">
    <property type="entry name" value="BON"/>
    <property type="match status" value="1"/>
</dbReference>
<dbReference type="Pfam" id="PF21082">
    <property type="entry name" value="MS_channel_3rd"/>
    <property type="match status" value="1"/>
</dbReference>
<evidence type="ECO:0000256" key="5">
    <source>
        <dbReference type="ARBA" id="ARBA00022989"/>
    </source>
</evidence>
<dbReference type="InterPro" id="IPR010920">
    <property type="entry name" value="LSM_dom_sf"/>
</dbReference>
<evidence type="ECO:0000256" key="3">
    <source>
        <dbReference type="ARBA" id="ARBA00022475"/>
    </source>
</evidence>
<dbReference type="PANTHER" id="PTHR30221:SF1">
    <property type="entry name" value="SMALL-CONDUCTANCE MECHANOSENSITIVE CHANNEL"/>
    <property type="match status" value="1"/>
</dbReference>
<evidence type="ECO:0000256" key="4">
    <source>
        <dbReference type="ARBA" id="ARBA00022692"/>
    </source>
</evidence>
<dbReference type="PANTHER" id="PTHR30221">
    <property type="entry name" value="SMALL-CONDUCTANCE MECHANOSENSITIVE CHANNEL"/>
    <property type="match status" value="1"/>
</dbReference>
<keyword evidence="4 7" id="KW-0812">Transmembrane</keyword>